<dbReference type="InterPro" id="IPR011009">
    <property type="entry name" value="Kinase-like_dom_sf"/>
</dbReference>
<dbReference type="PROSITE" id="PS00109">
    <property type="entry name" value="PROTEIN_KINASE_TYR"/>
    <property type="match status" value="1"/>
</dbReference>
<dbReference type="InterPro" id="IPR001245">
    <property type="entry name" value="Ser-Thr/Tyr_kinase_cat_dom"/>
</dbReference>
<dbReference type="PANTHER" id="PTHR44329">
    <property type="entry name" value="SERINE/THREONINE-PROTEIN KINASE TNNI3K-RELATED"/>
    <property type="match status" value="1"/>
</dbReference>
<reference evidence="3 4" key="1">
    <citation type="journal article" date="2020" name="ISME J.">
        <title>Uncovering the hidden diversity of litter-decomposition mechanisms in mushroom-forming fungi.</title>
        <authorList>
            <person name="Floudas D."/>
            <person name="Bentzer J."/>
            <person name="Ahren D."/>
            <person name="Johansson T."/>
            <person name="Persson P."/>
            <person name="Tunlid A."/>
        </authorList>
    </citation>
    <scope>NUCLEOTIDE SEQUENCE [LARGE SCALE GENOMIC DNA]</scope>
    <source>
        <strain evidence="3 4">CBS 406.79</strain>
    </source>
</reference>
<dbReference type="EMBL" id="JAACJN010000011">
    <property type="protein sequence ID" value="KAF5391073.1"/>
    <property type="molecule type" value="Genomic_DNA"/>
</dbReference>
<sequence>MDERDEEVESVLSPNMLPTLFNPRSPGGSVPPLSPNSLGSGDAGGFAHMLMPPTPPPEGDLLYQIKMPEQVMDFTGHVTLSGRSAVAGGGYSDVWMAILNSTKDGCGQELRVAVKVIRSHHGDSEDGGMLRKKLTKELGVWKQLKHPNILPLYGTVSGFGPLEGLVCPWMEYGNVSRYMAKWGDILSVLDRLQLLCEVADGLQYLHSHGIVHGDLTGSNILIDDNKHACLCDFGLSSIVSGVQSSFSNRSTIAGAIRWADATLFMAQATQTEDSERPFPLPTKKSDIYSFGSVTLEILSGAFLIITFPTAPKSSWTAPGYFPNSSLLMFLLPRLCVFELK</sequence>
<accession>A0A8H5MEH9</accession>
<evidence type="ECO:0000259" key="2">
    <source>
        <dbReference type="PROSITE" id="PS50011"/>
    </source>
</evidence>
<dbReference type="InterPro" id="IPR000719">
    <property type="entry name" value="Prot_kinase_dom"/>
</dbReference>
<proteinExistence type="predicted"/>
<feature type="region of interest" description="Disordered" evidence="1">
    <location>
        <begin position="1"/>
        <end position="53"/>
    </location>
</feature>
<dbReference type="Gene3D" id="1.10.510.10">
    <property type="entry name" value="Transferase(Phosphotransferase) domain 1"/>
    <property type="match status" value="1"/>
</dbReference>
<dbReference type="AlphaFoldDB" id="A0A8H5MEH9"/>
<dbReference type="OrthoDB" id="346907at2759"/>
<dbReference type="PROSITE" id="PS50011">
    <property type="entry name" value="PROTEIN_KINASE_DOM"/>
    <property type="match status" value="1"/>
</dbReference>
<comment type="caution">
    <text evidence="3">The sequence shown here is derived from an EMBL/GenBank/DDBJ whole genome shotgun (WGS) entry which is preliminary data.</text>
</comment>
<dbReference type="InterPro" id="IPR008266">
    <property type="entry name" value="Tyr_kinase_AS"/>
</dbReference>
<feature type="domain" description="Protein kinase" evidence="2">
    <location>
        <begin position="80"/>
        <end position="340"/>
    </location>
</feature>
<gene>
    <name evidence="3" type="ORF">D9757_003117</name>
</gene>
<dbReference type="GO" id="GO:0004674">
    <property type="term" value="F:protein serine/threonine kinase activity"/>
    <property type="evidence" value="ECO:0007669"/>
    <property type="project" value="TreeGrafter"/>
</dbReference>
<dbReference type="PANTHER" id="PTHR44329:SF214">
    <property type="entry name" value="PROTEIN KINASE DOMAIN-CONTAINING PROTEIN"/>
    <property type="match status" value="1"/>
</dbReference>
<name>A0A8H5MEH9_9AGAR</name>
<evidence type="ECO:0000313" key="4">
    <source>
        <dbReference type="Proteomes" id="UP000518752"/>
    </source>
</evidence>
<dbReference type="SUPFAM" id="SSF56112">
    <property type="entry name" value="Protein kinase-like (PK-like)"/>
    <property type="match status" value="1"/>
</dbReference>
<organism evidence="3 4">
    <name type="scientific">Collybiopsis confluens</name>
    <dbReference type="NCBI Taxonomy" id="2823264"/>
    <lineage>
        <taxon>Eukaryota</taxon>
        <taxon>Fungi</taxon>
        <taxon>Dikarya</taxon>
        <taxon>Basidiomycota</taxon>
        <taxon>Agaricomycotina</taxon>
        <taxon>Agaricomycetes</taxon>
        <taxon>Agaricomycetidae</taxon>
        <taxon>Agaricales</taxon>
        <taxon>Marasmiineae</taxon>
        <taxon>Omphalotaceae</taxon>
        <taxon>Collybiopsis</taxon>
    </lineage>
</organism>
<protein>
    <recommendedName>
        <fullName evidence="2">Protein kinase domain-containing protein</fullName>
    </recommendedName>
</protein>
<evidence type="ECO:0000256" key="1">
    <source>
        <dbReference type="SAM" id="MobiDB-lite"/>
    </source>
</evidence>
<dbReference type="Pfam" id="PF07714">
    <property type="entry name" value="PK_Tyr_Ser-Thr"/>
    <property type="match status" value="1"/>
</dbReference>
<dbReference type="InterPro" id="IPR051681">
    <property type="entry name" value="Ser/Thr_Kinases-Pseudokinases"/>
</dbReference>
<evidence type="ECO:0000313" key="3">
    <source>
        <dbReference type="EMBL" id="KAF5391073.1"/>
    </source>
</evidence>
<dbReference type="Proteomes" id="UP000518752">
    <property type="component" value="Unassembled WGS sequence"/>
</dbReference>
<dbReference type="GO" id="GO:0005524">
    <property type="term" value="F:ATP binding"/>
    <property type="evidence" value="ECO:0007669"/>
    <property type="project" value="InterPro"/>
</dbReference>
<keyword evidence="4" id="KW-1185">Reference proteome</keyword>